<dbReference type="PANTHER" id="PTHR10098">
    <property type="entry name" value="RAPSYN-RELATED"/>
    <property type="match status" value="1"/>
</dbReference>
<dbReference type="EMBL" id="JACHEB010000005">
    <property type="protein sequence ID" value="MBB5328816.1"/>
    <property type="molecule type" value="Genomic_DNA"/>
</dbReference>
<accession>A0A9X0QE88</accession>
<dbReference type="Gene3D" id="1.25.40.10">
    <property type="entry name" value="Tetratricopeptide repeat domain"/>
    <property type="match status" value="2"/>
</dbReference>
<gene>
    <name evidence="3" type="ORF">HDF14_002432</name>
</gene>
<keyword evidence="4" id="KW-1185">Reference proteome</keyword>
<comment type="caution">
    <text evidence="3">The sequence shown here is derived from an EMBL/GenBank/DDBJ whole genome shotgun (WGS) entry which is preliminary data.</text>
</comment>
<proteinExistence type="predicted"/>
<evidence type="ECO:0000313" key="4">
    <source>
        <dbReference type="Proteomes" id="UP000535182"/>
    </source>
</evidence>
<dbReference type="InterPro" id="IPR011990">
    <property type="entry name" value="TPR-like_helical_dom_sf"/>
</dbReference>
<feature type="domain" description="CHAT" evidence="2">
    <location>
        <begin position="554"/>
        <end position="828"/>
    </location>
</feature>
<organism evidence="3 4">
    <name type="scientific">Tunturiibacter gelidiferens</name>
    <dbReference type="NCBI Taxonomy" id="3069689"/>
    <lineage>
        <taxon>Bacteria</taxon>
        <taxon>Pseudomonadati</taxon>
        <taxon>Acidobacteriota</taxon>
        <taxon>Terriglobia</taxon>
        <taxon>Terriglobales</taxon>
        <taxon>Acidobacteriaceae</taxon>
        <taxon>Tunturiibacter</taxon>
    </lineage>
</organism>
<dbReference type="Pfam" id="PF12770">
    <property type="entry name" value="CHAT"/>
    <property type="match status" value="1"/>
</dbReference>
<dbReference type="AlphaFoldDB" id="A0A9X0QE88"/>
<dbReference type="Proteomes" id="UP000535182">
    <property type="component" value="Unassembled WGS sequence"/>
</dbReference>
<evidence type="ECO:0000313" key="3">
    <source>
        <dbReference type="EMBL" id="MBB5328816.1"/>
    </source>
</evidence>
<name>A0A9X0QE88_9BACT</name>
<dbReference type="RefSeq" id="WP_183976729.1">
    <property type="nucleotide sequence ID" value="NZ_JACHEB010000005.1"/>
</dbReference>
<dbReference type="PANTHER" id="PTHR10098:SF108">
    <property type="entry name" value="TETRATRICOPEPTIDE REPEAT PROTEIN 28"/>
    <property type="match status" value="1"/>
</dbReference>
<reference evidence="3 4" key="1">
    <citation type="submission" date="2020-08" db="EMBL/GenBank/DDBJ databases">
        <title>Genomic Encyclopedia of Type Strains, Phase IV (KMG-V): Genome sequencing to study the core and pangenomes of soil and plant-associated prokaryotes.</title>
        <authorList>
            <person name="Whitman W."/>
        </authorList>
    </citation>
    <scope>NUCLEOTIDE SEQUENCE [LARGE SCALE GENOMIC DNA]</scope>
    <source>
        <strain evidence="3 4">X5P2</strain>
    </source>
</reference>
<feature type="repeat" description="TPR" evidence="1">
    <location>
        <begin position="227"/>
        <end position="260"/>
    </location>
</feature>
<dbReference type="SUPFAM" id="SSF48452">
    <property type="entry name" value="TPR-like"/>
    <property type="match status" value="2"/>
</dbReference>
<dbReference type="SMART" id="SM00028">
    <property type="entry name" value="TPR"/>
    <property type="match status" value="4"/>
</dbReference>
<dbReference type="PROSITE" id="PS50005">
    <property type="entry name" value="TPR"/>
    <property type="match status" value="1"/>
</dbReference>
<protein>
    <submittedName>
        <fullName evidence="3">CHAT domain-containing protein</fullName>
    </submittedName>
</protein>
<dbReference type="InterPro" id="IPR024983">
    <property type="entry name" value="CHAT_dom"/>
</dbReference>
<dbReference type="Pfam" id="PF13424">
    <property type="entry name" value="TPR_12"/>
    <property type="match status" value="1"/>
</dbReference>
<evidence type="ECO:0000256" key="1">
    <source>
        <dbReference type="PROSITE-ProRule" id="PRU00339"/>
    </source>
</evidence>
<evidence type="ECO:0000259" key="2">
    <source>
        <dbReference type="Pfam" id="PF12770"/>
    </source>
</evidence>
<dbReference type="InterPro" id="IPR019734">
    <property type="entry name" value="TPR_rpt"/>
</dbReference>
<sequence length="836" mass="92590">MTTSLKQRRITLLSFICFLFVACRPGVKSTPKPTFEDAELKFSQGDLESALHEADATLQDLHDKQSDEAWRLRFLKSEILIWQGYSRDAVNLLTPMPNAVSSQSDLAAFRSVLLGSAYSNLQMFDDADREFATAKTLNSPEVREVTCRLLLGEGRLAALHHEPARSDQMFRQAAEIAHQQNKPVLETSALGNLGMLNMQQHRYAEAADWFNESIFLAQSHNAEITATRALGNLGWAYLKMGDLDRAFESFSQAETISERHSMITDEQTWLMNAAEVQFLRRDLPEAEKSYSRSLELARSLNDQQEVIYGLHGLTKIALAKRQFSLAESYNQEAAALADAIGSQNSKLYTKLNSANEAFATAQYVVANQLFREVVSNAGDDISLEADGLDGLGQTEDKLQQPELADKHYRSAIAVLDKERKSLGREEFELSYPTNAKDAYNAYIRFLMERGRSNDAFAVAELHRARTLTEGLELQGGSNRQALSVADTQRAASRQQRVILAYWLGPGQSYLWVCRPDGSQVFVLPGEDEISAMVERQHTRLTGSFKSQNADYTDGQELYKTLIGPAERWITPQARVTIIPDGVLCGLNFETLTVASPKPHYWIEDVFISNANSTVLLSPGGGSISRRQITPNKTLLLIGDPKAPQYYQPLAHAGDEIRLIQAHFSPEQETVISGADATPTAYLKAKPETFSFIHFVAHGTASRVSPLDSAVVLSQDGSSFNLYARDIAKMKLNAKLVTISACDSAGNRIYSSEGLVGLSWAFLRAGAHQVLAALWDVDDTSTPRLMNNFYSGIAEGEDPGVALRAAKLELLRSHTIYAKPYYWGPFVLYDGAAIGEP</sequence>
<keyword evidence="1" id="KW-0802">TPR repeat</keyword>
<dbReference type="PROSITE" id="PS51257">
    <property type="entry name" value="PROKAR_LIPOPROTEIN"/>
    <property type="match status" value="1"/>
</dbReference>